<protein>
    <recommendedName>
        <fullName evidence="3">Ankyrin repeat domain-containing protein</fullName>
    </recommendedName>
</protein>
<proteinExistence type="predicted"/>
<sequence length="69" mass="8062">MEELFRLVRDENDIDKALSMICSGYILEPSYKSEYNCSLLFHAVYRKSLVLVKTLVEQGAIKQYLFELP</sequence>
<dbReference type="Proteomes" id="UP001217776">
    <property type="component" value="Unassembled WGS sequence"/>
</dbReference>
<name>A0AAP3SE15_BACT4</name>
<gene>
    <name evidence="1" type="ORF">PO127_05850</name>
</gene>
<dbReference type="AlphaFoldDB" id="A0AAP3SE15"/>
<comment type="caution">
    <text evidence="1">The sequence shown here is derived from an EMBL/GenBank/DDBJ whole genome shotgun (WGS) entry which is preliminary data.</text>
</comment>
<organism evidence="1 2">
    <name type="scientific">Bacteroides thetaiotaomicron</name>
    <dbReference type="NCBI Taxonomy" id="818"/>
    <lineage>
        <taxon>Bacteria</taxon>
        <taxon>Pseudomonadati</taxon>
        <taxon>Bacteroidota</taxon>
        <taxon>Bacteroidia</taxon>
        <taxon>Bacteroidales</taxon>
        <taxon>Bacteroidaceae</taxon>
        <taxon>Bacteroides</taxon>
    </lineage>
</organism>
<dbReference type="EMBL" id="JAQNVG010000007">
    <property type="protein sequence ID" value="MDC2235273.1"/>
    <property type="molecule type" value="Genomic_DNA"/>
</dbReference>
<accession>A0AAP3SE15</accession>
<reference evidence="1" key="1">
    <citation type="submission" date="2022-10" db="EMBL/GenBank/DDBJ databases">
        <title>Human gut microbiome strain richness.</title>
        <authorList>
            <person name="Chen-Liaw A."/>
        </authorList>
    </citation>
    <scope>NUCLEOTIDE SEQUENCE</scope>
    <source>
        <strain evidence="1">1001283st1_A3_1001283B150304_161114</strain>
    </source>
</reference>
<dbReference type="RefSeq" id="WP_008764868.1">
    <property type="nucleotide sequence ID" value="NZ_BAABXH010000001.1"/>
</dbReference>
<dbReference type="KEGG" id="btho:Btheta7330_01793"/>
<evidence type="ECO:0000313" key="2">
    <source>
        <dbReference type="Proteomes" id="UP001217776"/>
    </source>
</evidence>
<evidence type="ECO:0008006" key="3">
    <source>
        <dbReference type="Google" id="ProtNLM"/>
    </source>
</evidence>
<evidence type="ECO:0000313" key="1">
    <source>
        <dbReference type="EMBL" id="MDC2235273.1"/>
    </source>
</evidence>